<proteinExistence type="inferred from homology"/>
<dbReference type="AlphaFoldDB" id="B6ADY8"/>
<dbReference type="Proteomes" id="UP000001460">
    <property type="component" value="Unassembled WGS sequence"/>
</dbReference>
<keyword evidence="2 4" id="KW-0396">Initiation factor</keyword>
<dbReference type="GO" id="GO:0001732">
    <property type="term" value="P:formation of cytoplasmic translation initiation complex"/>
    <property type="evidence" value="ECO:0007669"/>
    <property type="project" value="UniProtKB-UniRule"/>
</dbReference>
<dbReference type="STRING" id="441375.B6ADY8"/>
<keyword evidence="3 4" id="KW-0648">Protein biosynthesis</keyword>
<dbReference type="eggNOG" id="KOG3677">
    <property type="taxonomic scope" value="Eukaryota"/>
</dbReference>
<dbReference type="GO" id="GO:0033290">
    <property type="term" value="C:eukaryotic 48S preinitiation complex"/>
    <property type="evidence" value="ECO:0007669"/>
    <property type="project" value="UniProtKB-UniRule"/>
</dbReference>
<comment type="subunit">
    <text evidence="4">Component of the eukaryotic translation initiation factor 3 (eIF-3) complex.</text>
</comment>
<dbReference type="OrthoDB" id="15082at2759"/>
<evidence type="ECO:0000313" key="6">
    <source>
        <dbReference type="Proteomes" id="UP000001460"/>
    </source>
</evidence>
<accession>B6ADY8</accession>
<name>B6ADY8_CRYMR</name>
<dbReference type="PANTHER" id="PTHR13242">
    <property type="entry name" value="EUKARYOTIC TRANSLATION INITIATION FACTOR 3"/>
    <property type="match status" value="1"/>
</dbReference>
<evidence type="ECO:0000313" key="5">
    <source>
        <dbReference type="EMBL" id="EEA06429.1"/>
    </source>
</evidence>
<comment type="similarity">
    <text evidence="4">Belongs to the eIF-3 subunit L family.</text>
</comment>
<dbReference type="PANTHER" id="PTHR13242:SF0">
    <property type="entry name" value="EUKARYOTIC TRANSLATION INITIATION FACTOR 3 SUBUNIT L"/>
    <property type="match status" value="1"/>
</dbReference>
<sequence length="677" mass="77258">MSFRIVPDPLEDVEDDVVNTAVAVAVASNRNVLMEIEANEDEESDLQISYSTTEELNTIPISNIPEAAIPDDVQSFLLNLSDALNENDVEKIRHLYEISFHSLTYRYYMKSHWPSISSVESILENMGSYSEISILLYSELYYRHVFAKFPNQVKWQDRVASWKNYVKLFGFLLLKEFSKSNSQPIKITNSLAATFEQYGVKLQDNSLPNDRILLPSEWIYGIMDEFVYQLQDTCRYTVRATHASNEYSQDDRVNKIDQNIWRCDITLQLFQTIIDESKIRSILSGSEETQVETALLSQTQDTIPLRYQLGYFSMLCLVRIHVLLGDYYTAIEVADFIDSQLLRTLLWKVPTAYVSYLYYLGFAYMMLQRYIDAIRIFQQSTVSFASSTVGSSSLPGNQGPSSYQHDAIGKCVDRMSWLMLFCQLLSYGSNSSNINRLEETLSHQGDRKLASTFVSISSDISNWKELLLKVSPRFISSCIPQFLHEEDSNKIDFNESQNRQMTVFTPSVQIYELSCMIRSFTKLYNNLNVETLASLMHVAKKGVNQKSRSVIKECDEKLDSKTNTTNVVEGNAINDDLKPHNPADIARSQIMSIKNRSGRQIIWKPGTSLLGGEIVSISGDFDLLLDVDTIHIMEGKQVDKFFGDVFAKQIIKAQNLLRHISSLSTVKNSADFCKKDK</sequence>
<organism evidence="5 6">
    <name type="scientific">Cryptosporidium muris (strain RN66)</name>
    <dbReference type="NCBI Taxonomy" id="441375"/>
    <lineage>
        <taxon>Eukaryota</taxon>
        <taxon>Sar</taxon>
        <taxon>Alveolata</taxon>
        <taxon>Apicomplexa</taxon>
        <taxon>Conoidasida</taxon>
        <taxon>Coccidia</taxon>
        <taxon>Eucoccidiorida</taxon>
        <taxon>Eimeriorina</taxon>
        <taxon>Cryptosporidiidae</taxon>
        <taxon>Cryptosporidium</taxon>
    </lineage>
</organism>
<dbReference type="GO" id="GO:0003743">
    <property type="term" value="F:translation initiation factor activity"/>
    <property type="evidence" value="ECO:0007669"/>
    <property type="project" value="UniProtKB-UniRule"/>
</dbReference>
<evidence type="ECO:0000256" key="3">
    <source>
        <dbReference type="ARBA" id="ARBA00022917"/>
    </source>
</evidence>
<dbReference type="Pfam" id="PF10255">
    <property type="entry name" value="Paf67"/>
    <property type="match status" value="1"/>
</dbReference>
<reference evidence="5" key="1">
    <citation type="submission" date="2008-06" db="EMBL/GenBank/DDBJ databases">
        <authorList>
            <person name="Lorenzi H."/>
            <person name="Inman J."/>
            <person name="Miller J."/>
            <person name="Schobel S."/>
            <person name="Amedeo P."/>
            <person name="Caler E.V."/>
            <person name="da Silva J."/>
        </authorList>
    </citation>
    <scope>NUCLEOTIDE SEQUENCE [LARGE SCALE GENOMIC DNA]</scope>
    <source>
        <strain evidence="5">RN66</strain>
    </source>
</reference>
<protein>
    <recommendedName>
        <fullName evidence="4">Eukaryotic translation initiation factor 3 subunit L</fullName>
        <shortName evidence="4">eIF3l</shortName>
    </recommendedName>
</protein>
<evidence type="ECO:0000256" key="2">
    <source>
        <dbReference type="ARBA" id="ARBA00022540"/>
    </source>
</evidence>
<gene>
    <name evidence="5" type="ORF">CMU_009210</name>
</gene>
<evidence type="ECO:0000256" key="4">
    <source>
        <dbReference type="HAMAP-Rule" id="MF_03011"/>
    </source>
</evidence>
<comment type="function">
    <text evidence="4">Component of the eukaryotic translation initiation factor 3 (eIF-3) complex, which is involved in protein synthesis of a specialized repertoire of mRNAs and, together with other initiation factors, stimulates binding of mRNA and methionyl-tRNAi to the 40S ribosome. The eIF-3 complex specifically targets and initiates translation of a subset of mRNAs involved in cell proliferation.</text>
</comment>
<dbReference type="GO" id="GO:0016282">
    <property type="term" value="C:eukaryotic 43S preinitiation complex"/>
    <property type="evidence" value="ECO:0007669"/>
    <property type="project" value="UniProtKB-UniRule"/>
</dbReference>
<evidence type="ECO:0000256" key="1">
    <source>
        <dbReference type="ARBA" id="ARBA00022490"/>
    </source>
</evidence>
<keyword evidence="1 4" id="KW-0963">Cytoplasm</keyword>
<dbReference type="GeneID" id="6995941"/>
<dbReference type="InterPro" id="IPR019382">
    <property type="entry name" value="eIF3l"/>
</dbReference>
<dbReference type="RefSeq" id="XP_002140778.1">
    <property type="nucleotide sequence ID" value="XM_002140742.1"/>
</dbReference>
<dbReference type="GO" id="GO:0005852">
    <property type="term" value="C:eukaryotic translation initiation factor 3 complex"/>
    <property type="evidence" value="ECO:0007669"/>
    <property type="project" value="UniProtKB-UniRule"/>
</dbReference>
<keyword evidence="6" id="KW-1185">Reference proteome</keyword>
<dbReference type="HAMAP" id="MF_03011">
    <property type="entry name" value="eIF3l"/>
    <property type="match status" value="1"/>
</dbReference>
<comment type="subcellular location">
    <subcellularLocation>
        <location evidence="4">Cytoplasm</location>
    </subcellularLocation>
</comment>
<dbReference type="VEuPathDB" id="CryptoDB:CMU_009210"/>
<dbReference type="EMBL" id="DS989729">
    <property type="protein sequence ID" value="EEA06429.1"/>
    <property type="molecule type" value="Genomic_DNA"/>
</dbReference>